<evidence type="ECO:0000313" key="6">
    <source>
        <dbReference type="Proteomes" id="UP001054837"/>
    </source>
</evidence>
<organism evidence="5 6">
    <name type="scientific">Caerostris darwini</name>
    <dbReference type="NCBI Taxonomy" id="1538125"/>
    <lineage>
        <taxon>Eukaryota</taxon>
        <taxon>Metazoa</taxon>
        <taxon>Ecdysozoa</taxon>
        <taxon>Arthropoda</taxon>
        <taxon>Chelicerata</taxon>
        <taxon>Arachnida</taxon>
        <taxon>Araneae</taxon>
        <taxon>Araneomorphae</taxon>
        <taxon>Entelegynae</taxon>
        <taxon>Araneoidea</taxon>
        <taxon>Araneidae</taxon>
        <taxon>Caerostris</taxon>
    </lineage>
</organism>
<evidence type="ECO:0000259" key="4">
    <source>
        <dbReference type="SMART" id="SM00382"/>
    </source>
</evidence>
<protein>
    <submittedName>
        <fullName evidence="5">ATPase family protein 2 homolog</fullName>
    </submittedName>
</protein>
<dbReference type="Proteomes" id="UP001054837">
    <property type="component" value="Unassembled WGS sequence"/>
</dbReference>
<proteinExistence type="predicted"/>
<evidence type="ECO:0000313" key="5">
    <source>
        <dbReference type="EMBL" id="GIY39996.1"/>
    </source>
</evidence>
<dbReference type="PANTHER" id="PTHR23077">
    <property type="entry name" value="AAA-FAMILY ATPASE"/>
    <property type="match status" value="1"/>
</dbReference>
<sequence length="810" mass="92115">MSSKKKKKNKKTSFSDNSSLSITDLSLNDETKIPQSFTVLFDNKKGSELYFTIDFVFLHPWIIKIHNNPEYFVVRGVQNFVLCQPLPLESIKKSTILFPIKKKDLRFNQGELVTLHPYSEKIKRASHITVHFDTEMTLTLSDNVKKSISWALRGKKFIYSGMKIKEPNLNEFHITRISCEENELVDDTSNLNVTYTPNNSSNFNDTSISFIESSSRNLFPSTSELEESSVKLDSMFSNLNLNDTDDSANVIPATDCDTEMQFPEFQMPTFFMNSEPHITIDSEECMNNTLKCFSHIGGLKEELQLLKLFINAFFNQKKACKLTSCGVVMLLGPHGTGKTLILEAIPGEYDVHVEEIIWFSLKAKAWYEARKELDDIYQRITNSRSQNLILIDDFDMLCPKEADKGAHSITRLLSDFVASCVGNQIVIIATAGTSDYDDTILKTSKMLVKEIKLKMPNEADREDILNKLLHVLPHNLTSEEIKAIAVYAQGFTGGDLNDLISDAEDFHLFRDDEQLITFKDVRQALRYKKPSIVQSNMKIKKVQWKDICGMIQIKKTILEIVEGPLRRPELYKQYGIPPSRGILLYGPPGCSKTMIAQALATECNLNFISKNVSDIQNKYVGESEKAVRDLFVLARAKSPCIIFLDEVDALIPGRGSSGSSGVEEKIVNSFLQEMDGIEELPNVMIVAATNRPDRLDVAFIRNGRINHFIYIPLPDSDTREQILRLRMKKRKVADDFDYKYLASKTEGYSGAEIKNLCNEAAFQLLIEDPQNPSPIFTLKHMENVMRSIQPITTNEMLNFYENFKDKYGSR</sequence>
<reference evidence="5 6" key="1">
    <citation type="submission" date="2021-06" db="EMBL/GenBank/DDBJ databases">
        <title>Caerostris darwini draft genome.</title>
        <authorList>
            <person name="Kono N."/>
            <person name="Arakawa K."/>
        </authorList>
    </citation>
    <scope>NUCLEOTIDE SEQUENCE [LARGE SCALE GENOMIC DNA]</scope>
</reference>
<dbReference type="GO" id="GO:0005524">
    <property type="term" value="F:ATP binding"/>
    <property type="evidence" value="ECO:0007669"/>
    <property type="project" value="UniProtKB-KW"/>
</dbReference>
<dbReference type="InterPro" id="IPR027417">
    <property type="entry name" value="P-loop_NTPase"/>
</dbReference>
<dbReference type="FunFam" id="3.40.50.300:FF:001025">
    <property type="entry name" value="ATPase family, AAA domain-containing 2B"/>
    <property type="match status" value="1"/>
</dbReference>
<dbReference type="GO" id="GO:0005737">
    <property type="term" value="C:cytoplasm"/>
    <property type="evidence" value="ECO:0007669"/>
    <property type="project" value="TreeGrafter"/>
</dbReference>
<evidence type="ECO:0000256" key="1">
    <source>
        <dbReference type="ARBA" id="ARBA00022741"/>
    </source>
</evidence>
<dbReference type="Gene3D" id="1.10.8.60">
    <property type="match status" value="2"/>
</dbReference>
<feature type="domain" description="AAA+ ATPase" evidence="4">
    <location>
        <begin position="578"/>
        <end position="715"/>
    </location>
</feature>
<dbReference type="InterPro" id="IPR003960">
    <property type="entry name" value="ATPase_AAA_CS"/>
</dbReference>
<dbReference type="SMART" id="SM00382">
    <property type="entry name" value="AAA"/>
    <property type="match status" value="2"/>
</dbReference>
<keyword evidence="6" id="KW-1185">Reference proteome</keyword>
<dbReference type="PROSITE" id="PS00674">
    <property type="entry name" value="AAA"/>
    <property type="match status" value="1"/>
</dbReference>
<dbReference type="InterPro" id="IPR041569">
    <property type="entry name" value="AAA_lid_3"/>
</dbReference>
<keyword evidence="2" id="KW-0067">ATP-binding</keyword>
<dbReference type="AlphaFoldDB" id="A0AAV4T3D0"/>
<dbReference type="InterPro" id="IPR003593">
    <property type="entry name" value="AAA+_ATPase"/>
</dbReference>
<dbReference type="SUPFAM" id="SSF52540">
    <property type="entry name" value="P-loop containing nucleoside triphosphate hydrolases"/>
    <property type="match status" value="2"/>
</dbReference>
<comment type="caution">
    <text evidence="5">The sequence shown here is derived from an EMBL/GenBank/DDBJ whole genome shotgun (WGS) entry which is preliminary data.</text>
</comment>
<dbReference type="Gene3D" id="3.40.50.300">
    <property type="entry name" value="P-loop containing nucleotide triphosphate hydrolases"/>
    <property type="match status" value="2"/>
</dbReference>
<feature type="domain" description="AAA+ ATPase" evidence="4">
    <location>
        <begin position="324"/>
        <end position="452"/>
    </location>
</feature>
<keyword evidence="3" id="KW-0175">Coiled coil</keyword>
<dbReference type="Pfam" id="PF17862">
    <property type="entry name" value="AAA_lid_3"/>
    <property type="match status" value="1"/>
</dbReference>
<dbReference type="PANTHER" id="PTHR23077:SF27">
    <property type="entry name" value="ATPASE FAMILY GENE 2 PROTEIN HOMOLOG A"/>
    <property type="match status" value="1"/>
</dbReference>
<dbReference type="InterPro" id="IPR050168">
    <property type="entry name" value="AAA_ATPase_domain"/>
</dbReference>
<accession>A0AAV4T3D0</accession>
<keyword evidence="1" id="KW-0547">Nucleotide-binding</keyword>
<dbReference type="InterPro" id="IPR003959">
    <property type="entry name" value="ATPase_AAA_core"/>
</dbReference>
<gene>
    <name evidence="5" type="primary">SPATA5</name>
    <name evidence="5" type="ORF">CDAR_52781</name>
</gene>
<evidence type="ECO:0000256" key="2">
    <source>
        <dbReference type="ARBA" id="ARBA00022840"/>
    </source>
</evidence>
<name>A0AAV4T3D0_9ARAC</name>
<evidence type="ECO:0000256" key="3">
    <source>
        <dbReference type="ARBA" id="ARBA00023054"/>
    </source>
</evidence>
<dbReference type="EMBL" id="BPLQ01008865">
    <property type="protein sequence ID" value="GIY39996.1"/>
    <property type="molecule type" value="Genomic_DNA"/>
</dbReference>
<dbReference type="GO" id="GO:0016887">
    <property type="term" value="F:ATP hydrolysis activity"/>
    <property type="evidence" value="ECO:0007669"/>
    <property type="project" value="InterPro"/>
</dbReference>
<dbReference type="Pfam" id="PF00004">
    <property type="entry name" value="AAA"/>
    <property type="match status" value="2"/>
</dbReference>